<dbReference type="Proteomes" id="UP000249046">
    <property type="component" value="Unassembled WGS sequence"/>
</dbReference>
<dbReference type="InterPro" id="IPR007263">
    <property type="entry name" value="DCC1-like"/>
</dbReference>
<reference evidence="1 2" key="1">
    <citation type="submission" date="2017-08" db="EMBL/GenBank/DDBJ databases">
        <title>Infants hospitalized years apart are colonized by the same room-sourced microbial strains.</title>
        <authorList>
            <person name="Brooks B."/>
            <person name="Olm M.R."/>
            <person name="Firek B.A."/>
            <person name="Baker R."/>
            <person name="Thomas B.C."/>
            <person name="Morowitz M.J."/>
            <person name="Banfield J.F."/>
        </authorList>
    </citation>
    <scope>NUCLEOTIDE SEQUENCE [LARGE SCALE GENOMIC DNA]</scope>
    <source>
        <strain evidence="1">S2_005_003_R2_42</strain>
    </source>
</reference>
<evidence type="ECO:0000313" key="1">
    <source>
        <dbReference type="EMBL" id="PZQ18500.1"/>
    </source>
</evidence>
<evidence type="ECO:0008006" key="3">
    <source>
        <dbReference type="Google" id="ProtNLM"/>
    </source>
</evidence>
<proteinExistence type="predicted"/>
<dbReference type="PANTHER" id="PTHR33639">
    <property type="entry name" value="THIOL-DISULFIDE OXIDOREDUCTASE DCC"/>
    <property type="match status" value="1"/>
</dbReference>
<accession>A0A2W5MXQ0</accession>
<evidence type="ECO:0000313" key="2">
    <source>
        <dbReference type="Proteomes" id="UP000249046"/>
    </source>
</evidence>
<sequence>MSTDPDPAEAARGGPVIVFDGVCLLCSRSVRFVLRHDRAGRFRFATQQGATGQALLRRHGLDPADPPSFLLVEDGRGHVDSDAVLRVLSGLGGIWRLGALLRAIPRPLRDAAYRRVARNRLRWFGRAEQCLLPTPETRARFLP</sequence>
<dbReference type="Pfam" id="PF04134">
    <property type="entry name" value="DCC1-like"/>
    <property type="match status" value="1"/>
</dbReference>
<organism evidence="1 2">
    <name type="scientific">Rhodanobacter denitrificans</name>
    <dbReference type="NCBI Taxonomy" id="666685"/>
    <lineage>
        <taxon>Bacteria</taxon>
        <taxon>Pseudomonadati</taxon>
        <taxon>Pseudomonadota</taxon>
        <taxon>Gammaproteobacteria</taxon>
        <taxon>Lysobacterales</taxon>
        <taxon>Rhodanobacteraceae</taxon>
        <taxon>Rhodanobacter</taxon>
    </lineage>
</organism>
<gene>
    <name evidence="1" type="ORF">DI564_04155</name>
</gene>
<comment type="caution">
    <text evidence="1">The sequence shown here is derived from an EMBL/GenBank/DDBJ whole genome shotgun (WGS) entry which is preliminary data.</text>
</comment>
<dbReference type="InterPro" id="IPR052927">
    <property type="entry name" value="DCC_oxidoreductase"/>
</dbReference>
<name>A0A2W5MXQ0_9GAMM</name>
<protein>
    <recommendedName>
        <fullName evidence="3">Thiol-disulfide oxidoreductase DCC family protein</fullName>
    </recommendedName>
</protein>
<dbReference type="AlphaFoldDB" id="A0A2W5MXQ0"/>
<dbReference type="GO" id="GO:0015035">
    <property type="term" value="F:protein-disulfide reductase activity"/>
    <property type="evidence" value="ECO:0007669"/>
    <property type="project" value="InterPro"/>
</dbReference>
<dbReference type="EMBL" id="QFPO01000003">
    <property type="protein sequence ID" value="PZQ18500.1"/>
    <property type="molecule type" value="Genomic_DNA"/>
</dbReference>
<dbReference type="PANTHER" id="PTHR33639:SF2">
    <property type="entry name" value="DUF393 DOMAIN-CONTAINING PROTEIN"/>
    <property type="match status" value="1"/>
</dbReference>